<proteinExistence type="predicted"/>
<dbReference type="InterPro" id="IPR051059">
    <property type="entry name" value="VerF-like"/>
</dbReference>
<organism evidence="10 11">
    <name type="scientific">Hortaea werneckii</name>
    <name type="common">Black yeast</name>
    <name type="synonym">Cladosporium werneckii</name>
    <dbReference type="NCBI Taxonomy" id="91943"/>
    <lineage>
        <taxon>Eukaryota</taxon>
        <taxon>Fungi</taxon>
        <taxon>Dikarya</taxon>
        <taxon>Ascomycota</taxon>
        <taxon>Pezizomycotina</taxon>
        <taxon>Dothideomycetes</taxon>
        <taxon>Dothideomycetidae</taxon>
        <taxon>Mycosphaerellales</taxon>
        <taxon>Teratosphaeriaceae</taxon>
        <taxon>Hortaea</taxon>
    </lineage>
</organism>
<evidence type="ECO:0000256" key="1">
    <source>
        <dbReference type="ARBA" id="ARBA00004123"/>
    </source>
</evidence>
<evidence type="ECO:0000256" key="8">
    <source>
        <dbReference type="SAM" id="MobiDB-lite"/>
    </source>
</evidence>
<dbReference type="OrthoDB" id="427030at2759"/>
<dbReference type="GO" id="GO:0000785">
    <property type="term" value="C:chromatin"/>
    <property type="evidence" value="ECO:0007669"/>
    <property type="project" value="TreeGrafter"/>
</dbReference>
<feature type="domain" description="C2H2-type" evidence="9">
    <location>
        <begin position="23"/>
        <end position="52"/>
    </location>
</feature>
<evidence type="ECO:0000256" key="2">
    <source>
        <dbReference type="ARBA" id="ARBA00022723"/>
    </source>
</evidence>
<evidence type="ECO:0000313" key="10">
    <source>
        <dbReference type="EMBL" id="RMZ32131.1"/>
    </source>
</evidence>
<sequence>MSATSNTPAAASETARHELNQVYRCDEAGCDNTFVRHDLYKRHKKKHEEATSPTRDINLIPPGSESLQTHADHQNHGSATQPAPSPPPTCFNTVQTSYMRTAAAPYAPSTNHAFRDETSLISQPGRIATNGNATNSHHPHHAAAESIGRLENTYGANTSWLPDQMTAGSGGDTYMGAIGDLQASDNFASWLFDSPGSQQQEFNLTNLPFLDFGLDYSPSELWNFEHNAASFGSVATPSLQTPSDTATDQLVDARRAQRAVQYLLKAYWRDVTKQMPILHQPTFDCEECEDLLLLALIMLGASQVVRSNSKGTLTDYRDLADLLASHLRWEIFTEDDAQPPVQFERTYITLLPLRFCGEEVHLLVIPEMIHRRASTLQDAPPQWEMDNR</sequence>
<comment type="caution">
    <text evidence="10">The sequence shown here is derived from an EMBL/GenBank/DDBJ whole genome shotgun (WGS) entry which is preliminary data.</text>
</comment>
<feature type="region of interest" description="Disordered" evidence="8">
    <location>
        <begin position="43"/>
        <end position="91"/>
    </location>
</feature>
<dbReference type="InterPro" id="IPR007219">
    <property type="entry name" value="XnlR_reg_dom"/>
</dbReference>
<dbReference type="PROSITE" id="PS50157">
    <property type="entry name" value="ZINC_FINGER_C2H2_2"/>
    <property type="match status" value="1"/>
</dbReference>
<keyword evidence="4 7" id="KW-0863">Zinc-finger</keyword>
<evidence type="ECO:0000256" key="6">
    <source>
        <dbReference type="ARBA" id="ARBA00023242"/>
    </source>
</evidence>
<evidence type="ECO:0000256" key="7">
    <source>
        <dbReference type="PROSITE-ProRule" id="PRU00042"/>
    </source>
</evidence>
<dbReference type="PROSITE" id="PS00028">
    <property type="entry name" value="ZINC_FINGER_C2H2_1"/>
    <property type="match status" value="1"/>
</dbReference>
<reference evidence="10 11" key="1">
    <citation type="journal article" date="2018" name="BMC Genomics">
        <title>Genomic evidence for intraspecific hybridization in a clonal and extremely halotolerant yeast.</title>
        <authorList>
            <person name="Gostincar C."/>
            <person name="Stajich J.E."/>
            <person name="Zupancic J."/>
            <person name="Zalar P."/>
            <person name="Gunde-Cimerman N."/>
        </authorList>
    </citation>
    <scope>NUCLEOTIDE SEQUENCE [LARGE SCALE GENOMIC DNA]</scope>
    <source>
        <strain evidence="10 11">EXF-120</strain>
    </source>
</reference>
<keyword evidence="3" id="KW-0677">Repeat</keyword>
<gene>
    <name evidence="10" type="ORF">D0859_03774</name>
</gene>
<evidence type="ECO:0000256" key="5">
    <source>
        <dbReference type="ARBA" id="ARBA00022833"/>
    </source>
</evidence>
<keyword evidence="5" id="KW-0862">Zinc</keyword>
<accession>A0A3M7J2Z3</accession>
<evidence type="ECO:0000313" key="11">
    <source>
        <dbReference type="Proteomes" id="UP000281677"/>
    </source>
</evidence>
<dbReference type="GO" id="GO:0006351">
    <property type="term" value="P:DNA-templated transcription"/>
    <property type="evidence" value="ECO:0007669"/>
    <property type="project" value="InterPro"/>
</dbReference>
<evidence type="ECO:0000259" key="9">
    <source>
        <dbReference type="PROSITE" id="PS50157"/>
    </source>
</evidence>
<evidence type="ECO:0000256" key="4">
    <source>
        <dbReference type="ARBA" id="ARBA00022771"/>
    </source>
</evidence>
<dbReference type="InterPro" id="IPR013087">
    <property type="entry name" value="Znf_C2H2_type"/>
</dbReference>
<protein>
    <recommendedName>
        <fullName evidence="9">C2H2-type domain-containing protein</fullName>
    </recommendedName>
</protein>
<dbReference type="VEuPathDB" id="FungiDB:BTJ68_05948"/>
<comment type="subcellular location">
    <subcellularLocation>
        <location evidence="1">Nucleus</location>
    </subcellularLocation>
</comment>
<dbReference type="AlphaFoldDB" id="A0A3M7J2Z3"/>
<dbReference type="GO" id="GO:0005634">
    <property type="term" value="C:nucleus"/>
    <property type="evidence" value="ECO:0007669"/>
    <property type="project" value="UniProtKB-SubCell"/>
</dbReference>
<dbReference type="GO" id="GO:0000978">
    <property type="term" value="F:RNA polymerase II cis-regulatory region sequence-specific DNA binding"/>
    <property type="evidence" value="ECO:0007669"/>
    <property type="project" value="InterPro"/>
</dbReference>
<dbReference type="PANTHER" id="PTHR40626:SF11">
    <property type="entry name" value="ZINC FINGER PROTEIN YPR022C"/>
    <property type="match status" value="1"/>
</dbReference>
<dbReference type="PANTHER" id="PTHR40626">
    <property type="entry name" value="MIP31509P"/>
    <property type="match status" value="1"/>
</dbReference>
<name>A0A3M7J2Z3_HORWE</name>
<dbReference type="GO" id="GO:0008270">
    <property type="term" value="F:zinc ion binding"/>
    <property type="evidence" value="ECO:0007669"/>
    <property type="project" value="UniProtKB-KW"/>
</dbReference>
<evidence type="ECO:0000256" key="3">
    <source>
        <dbReference type="ARBA" id="ARBA00022737"/>
    </source>
</evidence>
<dbReference type="Proteomes" id="UP000281677">
    <property type="component" value="Unassembled WGS sequence"/>
</dbReference>
<dbReference type="EMBL" id="QWIT01000078">
    <property type="protein sequence ID" value="RMZ32131.1"/>
    <property type="molecule type" value="Genomic_DNA"/>
</dbReference>
<dbReference type="GO" id="GO:0000981">
    <property type="term" value="F:DNA-binding transcription factor activity, RNA polymerase II-specific"/>
    <property type="evidence" value="ECO:0007669"/>
    <property type="project" value="InterPro"/>
</dbReference>
<keyword evidence="2" id="KW-0479">Metal-binding</keyword>
<dbReference type="Pfam" id="PF04082">
    <property type="entry name" value="Fungal_trans"/>
    <property type="match status" value="1"/>
</dbReference>
<keyword evidence="6" id="KW-0539">Nucleus</keyword>